<reference evidence="1 2" key="1">
    <citation type="journal article" date="2012" name="J. Virol.">
        <title>A Novel Bat Herpesvirus Encodes Homologues of Major Histocompatibility Complex Classes I and II, C-Type Lectin, and a Unique Family of Immune-Related Genes.</title>
        <authorList>
            <person name="Zhang H."/>
            <person name="Todd S."/>
            <person name="Tachedjian M."/>
            <person name="Barr J.A."/>
            <person name="Luo M."/>
            <person name="Yu M."/>
            <person name="Marsh G.A."/>
            <person name="Crameri G."/>
            <person name="Wang L.F."/>
        </authorList>
    </citation>
    <scope>NUCLEOTIDE SEQUENCE [LARGE SCALE GENOMIC DNA]</scope>
    <source>
        <strain evidence="1">B7D8</strain>
    </source>
</reference>
<protein>
    <submittedName>
        <fullName evidence="1">B149.11</fullName>
    </submittedName>
</protein>
<accession>I3VQE4</accession>
<name>I3VQE4_9BETA</name>
<evidence type="ECO:0000313" key="1">
    <source>
        <dbReference type="EMBL" id="AFK83988.1"/>
    </source>
</evidence>
<dbReference type="EMBL" id="JQ805139">
    <property type="protein sequence ID" value="AFK83988.1"/>
    <property type="molecule type" value="Genomic_DNA"/>
</dbReference>
<keyword evidence="2" id="KW-1185">Reference proteome</keyword>
<dbReference type="GeneID" id="80534880"/>
<evidence type="ECO:0000313" key="2">
    <source>
        <dbReference type="Proteomes" id="UP000103899"/>
    </source>
</evidence>
<sequence length="310" mass="34468">MAGCIGMSVAVLLICLGQWCLCAYGTKTAQRSCSTSVILYNDDDVVTVSCAFPTKVLMYICHENKTFEIDKTKTVNGINFTVSAYVTKGQASFGSGVVGIHSCENKQKICNNVILLGRHMTASSYERHVDNETFVCENLYPTIVELWMYVNGSNVTGECWRHDNGSISYTASYIVNAQCVAHIPCINRSVAEVIYKLHDEYEIVQYGDDLRCLKNGTENASILSTDGETGVKFSDRGDYGTTTIPWNTLNETSYVWCVRFSDNGAYISDPLRLNKTFWSARISESSSVRRLACSTIVLVNIIYCLGYLVF</sequence>
<dbReference type="KEGG" id="vg:80534880"/>
<dbReference type="RefSeq" id="YP_010797177.1">
    <property type="nucleotide sequence ID" value="NC_076129.1"/>
</dbReference>
<proteinExistence type="predicted"/>
<organism evidence="1 2">
    <name type="scientific">miniopterid betaherpesvirus 1</name>
    <dbReference type="NCBI Taxonomy" id="3070189"/>
    <lineage>
        <taxon>Viruses</taxon>
        <taxon>Duplodnaviria</taxon>
        <taxon>Heunggongvirae</taxon>
        <taxon>Peploviricota</taxon>
        <taxon>Herviviricetes</taxon>
        <taxon>Herpesvirales</taxon>
        <taxon>Orthoherpesviridae</taxon>
        <taxon>Betaherpesvirinae</taxon>
        <taxon>Quwivirus</taxon>
        <taxon>Quwivirus miniopteridbeta1</taxon>
    </lineage>
</organism>
<dbReference type="Proteomes" id="UP000103899">
    <property type="component" value="Segment"/>
</dbReference>